<proteinExistence type="predicted"/>
<feature type="signal peptide" evidence="1">
    <location>
        <begin position="1"/>
        <end position="23"/>
    </location>
</feature>
<dbReference type="RefSeq" id="WP_025661062.1">
    <property type="nucleotide sequence ID" value="NZ_LNCD01000086.1"/>
</dbReference>
<comment type="caution">
    <text evidence="2">The sequence shown here is derived from an EMBL/GenBank/DDBJ whole genome shotgun (WGS) entry which is preliminary data.</text>
</comment>
<evidence type="ECO:0000256" key="1">
    <source>
        <dbReference type="SAM" id="SignalP"/>
    </source>
</evidence>
<dbReference type="EMBL" id="LNCD01000086">
    <property type="protein sequence ID" value="KWV50061.1"/>
    <property type="molecule type" value="Genomic_DNA"/>
</dbReference>
<gene>
    <name evidence="2" type="ORF">AS026_09675</name>
</gene>
<feature type="chain" id="PRO_5007165396" evidence="1">
    <location>
        <begin position="24"/>
        <end position="109"/>
    </location>
</feature>
<keyword evidence="1" id="KW-0732">Signal</keyword>
<name>A0A120FK37_9HYPH</name>
<sequence>MQRNKIRFCILAMAIAAAGTARASSGDAWQEFASEVEAKCKQAARASIEFPHAVVDPFGSEHYGIALVTGKPKGANGFVSYFCVYDKQTKSVELGSELETDGMRILPEE</sequence>
<reference evidence="2 3" key="1">
    <citation type="submission" date="2015-11" db="EMBL/GenBank/DDBJ databases">
        <title>Draft Genome Sequence of the Strain BR 10423 (Rhizobium sp.) isolated from nodules of Mimosa pudica.</title>
        <authorList>
            <person name="Barauna A.C."/>
            <person name="Zilli J.E."/>
            <person name="Simoes-Araujo J.L."/>
            <person name="Reis V.M."/>
            <person name="James E.K."/>
            <person name="Reis F.B.Jr."/>
            <person name="Rouws L.F."/>
            <person name="Passos S.R."/>
            <person name="Gois S.R."/>
        </authorList>
    </citation>
    <scope>NUCLEOTIDE SEQUENCE [LARGE SCALE GENOMIC DNA]</scope>
    <source>
        <strain evidence="2 3">BR10423</strain>
    </source>
</reference>
<dbReference type="Proteomes" id="UP000068164">
    <property type="component" value="Unassembled WGS sequence"/>
</dbReference>
<evidence type="ECO:0000313" key="3">
    <source>
        <dbReference type="Proteomes" id="UP000068164"/>
    </source>
</evidence>
<protein>
    <submittedName>
        <fullName evidence="2">Uncharacterized protein</fullName>
    </submittedName>
</protein>
<organism evidence="2 3">
    <name type="scientific">Rhizobium altiplani</name>
    <dbReference type="NCBI Taxonomy" id="1864509"/>
    <lineage>
        <taxon>Bacteria</taxon>
        <taxon>Pseudomonadati</taxon>
        <taxon>Pseudomonadota</taxon>
        <taxon>Alphaproteobacteria</taxon>
        <taxon>Hyphomicrobiales</taxon>
        <taxon>Rhizobiaceae</taxon>
        <taxon>Rhizobium/Agrobacterium group</taxon>
        <taxon>Rhizobium</taxon>
    </lineage>
</organism>
<evidence type="ECO:0000313" key="2">
    <source>
        <dbReference type="EMBL" id="KWV50061.1"/>
    </source>
</evidence>
<dbReference type="AlphaFoldDB" id="A0A120FK37"/>
<keyword evidence="3" id="KW-1185">Reference proteome</keyword>
<accession>A0A120FK37</accession>